<comment type="similarity">
    <text evidence="2">Belongs to the periplasmic pilus chaperone family.</text>
</comment>
<evidence type="ECO:0000256" key="2">
    <source>
        <dbReference type="ARBA" id="ARBA00007399"/>
    </source>
</evidence>
<dbReference type="Pfam" id="PF02753">
    <property type="entry name" value="PapD_C"/>
    <property type="match status" value="1"/>
</dbReference>
<dbReference type="Gene3D" id="2.60.40.10">
    <property type="entry name" value="Immunoglobulins"/>
    <property type="match status" value="1"/>
</dbReference>
<protein>
    <submittedName>
        <fullName evidence="8">Molecular chaperone</fullName>
    </submittedName>
</protein>
<dbReference type="PANTHER" id="PTHR30251">
    <property type="entry name" value="PILUS ASSEMBLY CHAPERONE"/>
    <property type="match status" value="1"/>
</dbReference>
<dbReference type="Proteomes" id="UP000321461">
    <property type="component" value="Unassembled WGS sequence"/>
</dbReference>
<evidence type="ECO:0000256" key="1">
    <source>
        <dbReference type="ARBA" id="ARBA00004418"/>
    </source>
</evidence>
<dbReference type="AlphaFoldDB" id="A0A5C9A8K0"/>
<dbReference type="InterPro" id="IPR013783">
    <property type="entry name" value="Ig-like_fold"/>
</dbReference>
<dbReference type="EMBL" id="VSBS01002192">
    <property type="protein sequence ID" value="TXS97273.1"/>
    <property type="molecule type" value="Genomic_DNA"/>
</dbReference>
<dbReference type="SUPFAM" id="SSF49584">
    <property type="entry name" value="Periplasmic chaperone C-domain"/>
    <property type="match status" value="1"/>
</dbReference>
<evidence type="ECO:0000256" key="6">
    <source>
        <dbReference type="ARBA" id="ARBA00023319"/>
    </source>
</evidence>
<proteinExistence type="inferred from homology"/>
<sequence length="109" mass="12107">KLFWRPAALRKKAGEKVELQLQVSQQGNQLTLKNPTAYYLTIAYLGRNEKGVLPGFKTVMVAPFSTVNTNTGSYSGSQFYLGYMDDYGALRMTTLNCSGQCRLQAVEAK</sequence>
<feature type="non-terminal residue" evidence="8">
    <location>
        <position position="1"/>
    </location>
</feature>
<dbReference type="InterPro" id="IPR016148">
    <property type="entry name" value="Pili_assmbl_chaperone_C"/>
</dbReference>
<evidence type="ECO:0000256" key="5">
    <source>
        <dbReference type="ARBA" id="ARBA00023186"/>
    </source>
</evidence>
<evidence type="ECO:0000256" key="4">
    <source>
        <dbReference type="ARBA" id="ARBA00022764"/>
    </source>
</evidence>
<comment type="caution">
    <text evidence="8">The sequence shown here is derived from an EMBL/GenBank/DDBJ whole genome shotgun (WGS) entry which is preliminary data.</text>
</comment>
<dbReference type="InterPro" id="IPR036316">
    <property type="entry name" value="Pili_assmbl_chap_C_dom_sf"/>
</dbReference>
<accession>A0A5C9A8K0</accession>
<keyword evidence="5" id="KW-0143">Chaperone</keyword>
<evidence type="ECO:0000256" key="3">
    <source>
        <dbReference type="ARBA" id="ARBA00022558"/>
    </source>
</evidence>
<keyword evidence="3" id="KW-1029">Fimbrium biogenesis</keyword>
<dbReference type="GO" id="GO:0042597">
    <property type="term" value="C:periplasmic space"/>
    <property type="evidence" value="ECO:0007669"/>
    <property type="project" value="UniProtKB-SubCell"/>
</dbReference>
<organism evidence="8 9">
    <name type="scientific">Escherichia coli</name>
    <dbReference type="NCBI Taxonomy" id="562"/>
    <lineage>
        <taxon>Bacteria</taxon>
        <taxon>Pseudomonadati</taxon>
        <taxon>Pseudomonadota</taxon>
        <taxon>Gammaproteobacteria</taxon>
        <taxon>Enterobacterales</taxon>
        <taxon>Enterobacteriaceae</taxon>
        <taxon>Escherichia</taxon>
    </lineage>
</organism>
<evidence type="ECO:0000313" key="9">
    <source>
        <dbReference type="Proteomes" id="UP000321461"/>
    </source>
</evidence>
<evidence type="ECO:0000313" key="8">
    <source>
        <dbReference type="EMBL" id="TXS97273.1"/>
    </source>
</evidence>
<dbReference type="PANTHER" id="PTHR30251:SF5">
    <property type="entry name" value="FIMBRIAL CHAPARONE PROTEIN"/>
    <property type="match status" value="1"/>
</dbReference>
<gene>
    <name evidence="8" type="ORF">FWK02_34060</name>
</gene>
<evidence type="ECO:0000259" key="7">
    <source>
        <dbReference type="Pfam" id="PF02753"/>
    </source>
</evidence>
<feature type="domain" description="Pili assembly chaperone C-terminal" evidence="7">
    <location>
        <begin position="32"/>
        <end position="89"/>
    </location>
</feature>
<comment type="subcellular location">
    <subcellularLocation>
        <location evidence="1">Periplasm</location>
    </subcellularLocation>
</comment>
<keyword evidence="4" id="KW-0574">Periplasm</keyword>
<name>A0A5C9A8K0_ECOLX</name>
<dbReference type="InterPro" id="IPR050643">
    <property type="entry name" value="Periplasmic_pilus_chap"/>
</dbReference>
<reference evidence="8 9" key="1">
    <citation type="submission" date="2019-08" db="EMBL/GenBank/DDBJ databases">
        <title>Whole genome analysis of cultivated E. coli strains isolated from CD patients and healthy donors.</title>
        <authorList>
            <person name="Siniagina M.N."/>
            <person name="Markelova M.I."/>
            <person name="Laikov A.V."/>
            <person name="Boulygina E.A."/>
            <person name="Khusnutdinova D.R."/>
            <person name="Kharchenko A."/>
            <person name="Grigoryeva T.V."/>
        </authorList>
    </citation>
    <scope>NUCLEOTIDE SEQUENCE [LARGE SCALE GENOMIC DNA]</scope>
    <source>
        <strain evidence="8 9">3_77_5</strain>
    </source>
</reference>
<keyword evidence="6" id="KW-0393">Immunoglobulin domain</keyword>